<evidence type="ECO:0000256" key="6">
    <source>
        <dbReference type="ARBA" id="ARBA00022833"/>
    </source>
</evidence>
<evidence type="ECO:0000256" key="13">
    <source>
        <dbReference type="ARBA" id="ARBA00075219"/>
    </source>
</evidence>
<evidence type="ECO:0000256" key="1">
    <source>
        <dbReference type="ARBA" id="ARBA00001933"/>
    </source>
</evidence>
<evidence type="ECO:0000313" key="16">
    <source>
        <dbReference type="Proteomes" id="UP000319663"/>
    </source>
</evidence>
<dbReference type="Pfam" id="PF01168">
    <property type="entry name" value="Ala_racemase_N"/>
    <property type="match status" value="1"/>
</dbReference>
<dbReference type="Proteomes" id="UP000319663">
    <property type="component" value="Unassembled WGS sequence"/>
</dbReference>
<dbReference type="GO" id="GO:0008721">
    <property type="term" value="F:D-serine ammonia-lyase activity"/>
    <property type="evidence" value="ECO:0007669"/>
    <property type="project" value="UniProtKB-EC"/>
</dbReference>
<dbReference type="PANTHER" id="PTHR28004:SF2">
    <property type="entry name" value="D-SERINE DEHYDRATASE"/>
    <property type="match status" value="1"/>
</dbReference>
<evidence type="ECO:0000256" key="8">
    <source>
        <dbReference type="ARBA" id="ARBA00023239"/>
    </source>
</evidence>
<dbReference type="InterPro" id="IPR026956">
    <property type="entry name" value="D-ser_dehydrat-like_dom"/>
</dbReference>
<comment type="similarity">
    <text evidence="3">Belongs to the DSD1 family.</text>
</comment>
<keyword evidence="6" id="KW-0862">Zinc</keyword>
<dbReference type="Pfam" id="PF14031">
    <property type="entry name" value="D-ser_dehydrat"/>
    <property type="match status" value="1"/>
</dbReference>
<dbReference type="Gene3D" id="3.20.20.10">
    <property type="entry name" value="Alanine racemase"/>
    <property type="match status" value="1"/>
</dbReference>
<dbReference type="InterPro" id="IPR042208">
    <property type="entry name" value="D-ser_dehydrat-like_sf"/>
</dbReference>
<dbReference type="STRING" id="5098.A0A507R2G8"/>
<keyword evidence="16" id="KW-1185">Reference proteome</keyword>
<comment type="cofactor">
    <cofactor evidence="1">
        <name>pyridoxal 5'-phosphate</name>
        <dbReference type="ChEBI" id="CHEBI:597326"/>
    </cofactor>
</comment>
<keyword evidence="4" id="KW-0216">Detoxification</keyword>
<protein>
    <recommendedName>
        <fullName evidence="12">D-serine dehydratase</fullName>
        <ecNumber evidence="11">4.3.1.18</ecNumber>
    </recommendedName>
    <alternativeName>
        <fullName evidence="13">D-serine deaminase</fullName>
    </alternativeName>
</protein>
<evidence type="ECO:0000256" key="12">
    <source>
        <dbReference type="ARBA" id="ARBA00069616"/>
    </source>
</evidence>
<evidence type="ECO:0000256" key="10">
    <source>
        <dbReference type="ARBA" id="ARBA00055764"/>
    </source>
</evidence>
<organism evidence="15 16">
    <name type="scientific">Monascus purpureus</name>
    <name type="common">Red mold</name>
    <name type="synonym">Monascus anka</name>
    <dbReference type="NCBI Taxonomy" id="5098"/>
    <lineage>
        <taxon>Eukaryota</taxon>
        <taxon>Fungi</taxon>
        <taxon>Dikarya</taxon>
        <taxon>Ascomycota</taxon>
        <taxon>Pezizomycotina</taxon>
        <taxon>Eurotiomycetes</taxon>
        <taxon>Eurotiomycetidae</taxon>
        <taxon>Eurotiales</taxon>
        <taxon>Aspergillaceae</taxon>
        <taxon>Monascus</taxon>
    </lineage>
</organism>
<sequence>MDVSPETIDSYLGRPVSKLPTPSVILSKPVLESNIQKLSRDVKDQGIGFRPHVKTLKSLEVTRLMLNGGAHRKIVASTLREIRGVLPLVKEGILDEALYGIPVYTSALSPLSELSKSIKIVLMIDNDQHIQLLEDFSTKNPSAPQKWNVFIKVDTGYHRAGLMTSSPALHNLVQKAEASPVVAIYGFYCHAGHSYKTRSSEEAAAVLQSEVDCVVQASSLLPADRDVVVSVGSTPAAHVVQLLKAALPSNVNLELHAGNYPCNDLQQVSTGLVTESQQALRLLTEVCSVYPERNEALINAGTIALSKETSDFHGQGLVVDDQRWGVVRTSQEHGILGLRDATKGEGRIDECFKVGQKVLLYCHHACITASAHFVYYVVDEKDVVREAWIPWKGW</sequence>
<proteinExistence type="inferred from homology"/>
<comment type="catalytic activity">
    <reaction evidence="9">
        <text>D-serine = pyruvate + NH4(+)</text>
        <dbReference type="Rhea" id="RHEA:13977"/>
        <dbReference type="ChEBI" id="CHEBI:15361"/>
        <dbReference type="ChEBI" id="CHEBI:28938"/>
        <dbReference type="ChEBI" id="CHEBI:35247"/>
        <dbReference type="EC" id="4.3.1.18"/>
    </reaction>
    <physiologicalReaction direction="left-to-right" evidence="9">
        <dbReference type="Rhea" id="RHEA:13978"/>
    </physiologicalReaction>
</comment>
<keyword evidence="7" id="KW-0663">Pyridoxal phosphate</keyword>
<evidence type="ECO:0000313" key="15">
    <source>
        <dbReference type="EMBL" id="TQB74929.1"/>
    </source>
</evidence>
<dbReference type="GO" id="GO:0009636">
    <property type="term" value="P:response to toxic substance"/>
    <property type="evidence" value="ECO:0007669"/>
    <property type="project" value="UniProtKB-KW"/>
</dbReference>
<evidence type="ECO:0000256" key="2">
    <source>
        <dbReference type="ARBA" id="ARBA00001947"/>
    </source>
</evidence>
<dbReference type="GO" id="GO:0036088">
    <property type="term" value="P:D-serine catabolic process"/>
    <property type="evidence" value="ECO:0007669"/>
    <property type="project" value="TreeGrafter"/>
</dbReference>
<evidence type="ECO:0000256" key="11">
    <source>
        <dbReference type="ARBA" id="ARBA00066349"/>
    </source>
</evidence>
<evidence type="ECO:0000256" key="7">
    <source>
        <dbReference type="ARBA" id="ARBA00022898"/>
    </source>
</evidence>
<dbReference type="SMART" id="SM01119">
    <property type="entry name" value="D-ser_dehydrat"/>
    <property type="match status" value="1"/>
</dbReference>
<name>A0A507R2G8_MONPU</name>
<dbReference type="InterPro" id="IPR001608">
    <property type="entry name" value="Ala_racemase_N"/>
</dbReference>
<dbReference type="FunFam" id="3.20.20.10:FF:000016">
    <property type="entry name" value="D-serine dehydratase"/>
    <property type="match status" value="1"/>
</dbReference>
<dbReference type="EMBL" id="VIFY01000025">
    <property type="protein sequence ID" value="TQB74929.1"/>
    <property type="molecule type" value="Genomic_DNA"/>
</dbReference>
<accession>A0A507R2G8</accession>
<keyword evidence="5" id="KW-0479">Metal-binding</keyword>
<dbReference type="OrthoDB" id="20198at2759"/>
<dbReference type="AlphaFoldDB" id="A0A507R2G8"/>
<dbReference type="PANTHER" id="PTHR28004">
    <property type="entry name" value="ZGC:162816-RELATED"/>
    <property type="match status" value="1"/>
</dbReference>
<dbReference type="Gene3D" id="2.40.37.20">
    <property type="entry name" value="D-serine dehydratase-like domain"/>
    <property type="match status" value="1"/>
</dbReference>
<evidence type="ECO:0000259" key="14">
    <source>
        <dbReference type="SMART" id="SM01119"/>
    </source>
</evidence>
<dbReference type="SUPFAM" id="SSF51419">
    <property type="entry name" value="PLP-binding barrel"/>
    <property type="match status" value="1"/>
</dbReference>
<keyword evidence="8" id="KW-0456">Lyase</keyword>
<dbReference type="EC" id="4.3.1.18" evidence="11"/>
<evidence type="ECO:0000256" key="4">
    <source>
        <dbReference type="ARBA" id="ARBA00022575"/>
    </source>
</evidence>
<evidence type="ECO:0000256" key="9">
    <source>
        <dbReference type="ARBA" id="ARBA00051198"/>
    </source>
</evidence>
<comment type="caution">
    <text evidence="15">The sequence shown here is derived from an EMBL/GenBank/DDBJ whole genome shotgun (WGS) entry which is preliminary data.</text>
</comment>
<dbReference type="InterPro" id="IPR051466">
    <property type="entry name" value="D-amino_acid_metab_enzyme"/>
</dbReference>
<dbReference type="InterPro" id="IPR029066">
    <property type="entry name" value="PLP-binding_barrel"/>
</dbReference>
<comment type="function">
    <text evidence="10">Catalyzes the conversion of D-serine to pyruvate and ammonia. May play a role in D-serine detoxification.</text>
</comment>
<feature type="domain" description="D-serine dehydratase-like" evidence="14">
    <location>
        <begin position="279"/>
        <end position="379"/>
    </location>
</feature>
<comment type="cofactor">
    <cofactor evidence="2">
        <name>Zn(2+)</name>
        <dbReference type="ChEBI" id="CHEBI:29105"/>
    </cofactor>
</comment>
<reference evidence="15 16" key="1">
    <citation type="submission" date="2019-06" db="EMBL/GenBank/DDBJ databases">
        <title>Wine fermentation using esterase from Monascus purpureus.</title>
        <authorList>
            <person name="Geng C."/>
            <person name="Zhang Y."/>
        </authorList>
    </citation>
    <scope>NUCLEOTIDE SEQUENCE [LARGE SCALE GENOMIC DNA]</scope>
    <source>
        <strain evidence="15">HQ1</strain>
    </source>
</reference>
<gene>
    <name evidence="15" type="ORF">MPDQ_003960</name>
</gene>
<evidence type="ECO:0000256" key="5">
    <source>
        <dbReference type="ARBA" id="ARBA00022723"/>
    </source>
</evidence>
<dbReference type="GO" id="GO:0046872">
    <property type="term" value="F:metal ion binding"/>
    <property type="evidence" value="ECO:0007669"/>
    <property type="project" value="UniProtKB-KW"/>
</dbReference>
<evidence type="ECO:0000256" key="3">
    <source>
        <dbReference type="ARBA" id="ARBA00005323"/>
    </source>
</evidence>